<dbReference type="AlphaFoldDB" id="A0A0E3M9P1"/>
<dbReference type="Pfam" id="PF00877">
    <property type="entry name" value="NLPC_P60"/>
    <property type="match status" value="1"/>
</dbReference>
<comment type="similarity">
    <text evidence="1">Belongs to the peptidase C40 family.</text>
</comment>
<sequence length="457" mass="50525">MWTLYTNHIIGKGELPQPEDIIDRCGSFSWADDSDTLAVSLTFDSTLDLAEGRSHLTLKKDSKVVFQGVIVNKTNKDKTSSYTAMDYAFYLNKNEDIIQFNGLNAKDAIYALLNRQGIGGACTALSTKISKFYKGKAVSDIIKDILEQCKLELGEDVCMEMRGNVLWIDRISNLKLDCKYALGTDFSVTRSMEEMVNYVDVASNEESDTGSYAHANDDNSIKIFGRLSKVVTIEKGSAAQAQNVANKYLYAYNGTKRELTCTLVDIENCEDIRAKRSIYISIARYGLQGYYKIKSAQHSLNNGIHKVTFVIDFSGVTFADPEELTAASSSNNNSDNSSSVSSKTDQIIAFAKQFLGVPYVNGGGNPPNSFDCSSYVAYVFNHFGYNLTAYTYDMINQGTRISIQEATAGDILFFHNTGHVGIYIGNDQFIHCPHTGDVVKISRFSTYGDCNAAVRVI</sequence>
<dbReference type="GO" id="GO:0008234">
    <property type="term" value="F:cysteine-type peptidase activity"/>
    <property type="evidence" value="ECO:0007669"/>
    <property type="project" value="UniProtKB-KW"/>
</dbReference>
<dbReference type="EMBL" id="CP009933">
    <property type="protein sequence ID" value="AKA69834.1"/>
    <property type="molecule type" value="Genomic_DNA"/>
</dbReference>
<dbReference type="InterPro" id="IPR038765">
    <property type="entry name" value="Papain-like_cys_pep_sf"/>
</dbReference>
<evidence type="ECO:0000259" key="5">
    <source>
        <dbReference type="PROSITE" id="PS51935"/>
    </source>
</evidence>
<dbReference type="SUPFAM" id="SSF54001">
    <property type="entry name" value="Cysteine proteinases"/>
    <property type="match status" value="1"/>
</dbReference>
<evidence type="ECO:0000256" key="1">
    <source>
        <dbReference type="ARBA" id="ARBA00007074"/>
    </source>
</evidence>
<dbReference type="HOGENOM" id="CLU_598139_0_0_9"/>
<keyword evidence="2" id="KW-0645">Protease</keyword>
<evidence type="ECO:0000256" key="2">
    <source>
        <dbReference type="ARBA" id="ARBA00022670"/>
    </source>
</evidence>
<evidence type="ECO:0000256" key="3">
    <source>
        <dbReference type="ARBA" id="ARBA00022801"/>
    </source>
</evidence>
<accession>A0A0E3M9P1</accession>
<feature type="domain" description="NlpC/P60" evidence="5">
    <location>
        <begin position="341"/>
        <end position="457"/>
    </location>
</feature>
<dbReference type="STRING" id="1548.CSCA_2709"/>
<name>A0A0E3M9P1_CLOSL</name>
<dbReference type="InterPro" id="IPR000064">
    <property type="entry name" value="NLP_P60_dom"/>
</dbReference>
<dbReference type="InterPro" id="IPR056937">
    <property type="entry name" value="YqbQ/XkdQ"/>
</dbReference>
<dbReference type="RefSeq" id="WP_029161571.1">
    <property type="nucleotide sequence ID" value="NZ_CP009933.1"/>
</dbReference>
<dbReference type="PANTHER" id="PTHR47359">
    <property type="entry name" value="PEPTIDOGLYCAN DL-ENDOPEPTIDASE CWLO"/>
    <property type="match status" value="1"/>
</dbReference>
<proteinExistence type="inferred from homology"/>
<keyword evidence="3" id="KW-0378">Hydrolase</keyword>
<evidence type="ECO:0000256" key="4">
    <source>
        <dbReference type="ARBA" id="ARBA00022807"/>
    </source>
</evidence>
<dbReference type="GO" id="GO:0006508">
    <property type="term" value="P:proteolysis"/>
    <property type="evidence" value="ECO:0007669"/>
    <property type="project" value="UniProtKB-KW"/>
</dbReference>
<dbReference type="Gene3D" id="3.90.1720.10">
    <property type="entry name" value="endopeptidase domain like (from Nostoc punctiforme)"/>
    <property type="match status" value="1"/>
</dbReference>
<protein>
    <recommendedName>
        <fullName evidence="5">NlpC/P60 domain-containing protein</fullName>
    </recommendedName>
</protein>
<keyword evidence="4" id="KW-0788">Thiol protease</keyword>
<evidence type="ECO:0000313" key="7">
    <source>
        <dbReference type="Proteomes" id="UP000033115"/>
    </source>
</evidence>
<evidence type="ECO:0000313" key="6">
    <source>
        <dbReference type="EMBL" id="AKA69834.1"/>
    </source>
</evidence>
<gene>
    <name evidence="6" type="ORF">CSCA_2709</name>
</gene>
<organism evidence="6 7">
    <name type="scientific">Clostridium scatologenes</name>
    <dbReference type="NCBI Taxonomy" id="1548"/>
    <lineage>
        <taxon>Bacteria</taxon>
        <taxon>Bacillati</taxon>
        <taxon>Bacillota</taxon>
        <taxon>Clostridia</taxon>
        <taxon>Eubacteriales</taxon>
        <taxon>Clostridiaceae</taxon>
        <taxon>Clostridium</taxon>
    </lineage>
</organism>
<dbReference type="Proteomes" id="UP000033115">
    <property type="component" value="Chromosome"/>
</dbReference>
<dbReference type="InterPro" id="IPR051794">
    <property type="entry name" value="PG_Endopeptidase_C40"/>
</dbReference>
<dbReference type="Pfam" id="PF24032">
    <property type="entry name" value="YQBQ"/>
    <property type="match status" value="1"/>
</dbReference>
<dbReference type="PANTHER" id="PTHR47359:SF3">
    <property type="entry name" value="NLP_P60 DOMAIN-CONTAINING PROTEIN-RELATED"/>
    <property type="match status" value="1"/>
</dbReference>
<reference evidence="6 7" key="1">
    <citation type="journal article" date="2015" name="J. Biotechnol.">
        <title>Complete genome sequence of a malodorant-producing acetogen, Clostridium scatologenes ATCC 25775(T).</title>
        <authorList>
            <person name="Zhu Z."/>
            <person name="Guo T."/>
            <person name="Zheng H."/>
            <person name="Song T."/>
            <person name="Ouyang P."/>
            <person name="Xie J."/>
        </authorList>
    </citation>
    <scope>NUCLEOTIDE SEQUENCE [LARGE SCALE GENOMIC DNA]</scope>
    <source>
        <strain evidence="6 7">ATCC 25775</strain>
    </source>
</reference>
<dbReference type="PROSITE" id="PS51935">
    <property type="entry name" value="NLPC_P60"/>
    <property type="match status" value="1"/>
</dbReference>
<keyword evidence="7" id="KW-1185">Reference proteome</keyword>
<dbReference type="KEGG" id="csq:CSCA_2709"/>